<keyword evidence="3" id="KW-0731">Sigma factor</keyword>
<keyword evidence="4" id="KW-0804">Transcription</keyword>
<evidence type="ECO:0000313" key="7">
    <source>
        <dbReference type="EMBL" id="EHN09773.1"/>
    </source>
</evidence>
<protein>
    <submittedName>
        <fullName evidence="7">Sigma-24 (FecI)</fullName>
    </submittedName>
</protein>
<comment type="caution">
    <text evidence="7">The sequence shown here is derived from an EMBL/GenBank/DDBJ whole genome shotgun (WGS) entry which is preliminary data.</text>
</comment>
<dbReference type="PANTHER" id="PTHR43133:SF25">
    <property type="entry name" value="RNA POLYMERASE SIGMA FACTOR RFAY-RELATED"/>
    <property type="match status" value="1"/>
</dbReference>
<dbReference type="SUPFAM" id="SSF88946">
    <property type="entry name" value="Sigma2 domain of RNA polymerase sigma factors"/>
    <property type="match status" value="1"/>
</dbReference>
<dbReference type="NCBIfam" id="TIGR02937">
    <property type="entry name" value="sigma70-ECF"/>
    <property type="match status" value="1"/>
</dbReference>
<gene>
    <name evidence="7" type="ORF">PAI11_33840</name>
</gene>
<dbReference type="InterPro" id="IPR007627">
    <property type="entry name" value="RNA_pol_sigma70_r2"/>
</dbReference>
<dbReference type="Gene3D" id="1.10.10.10">
    <property type="entry name" value="Winged helix-like DNA-binding domain superfamily/Winged helix DNA-binding domain"/>
    <property type="match status" value="1"/>
</dbReference>
<dbReference type="RefSeq" id="WP_007577386.1">
    <property type="nucleotide sequence ID" value="NZ_AGUD01000253.1"/>
</dbReference>
<dbReference type="SUPFAM" id="SSF88659">
    <property type="entry name" value="Sigma3 and sigma4 domains of RNA polymerase sigma factors"/>
    <property type="match status" value="1"/>
</dbReference>
<dbReference type="CDD" id="cd06171">
    <property type="entry name" value="Sigma70_r4"/>
    <property type="match status" value="1"/>
</dbReference>
<dbReference type="InterPro" id="IPR013249">
    <property type="entry name" value="RNA_pol_sigma70_r4_t2"/>
</dbReference>
<dbReference type="EMBL" id="AGUD01000253">
    <property type="protein sequence ID" value="EHN09773.1"/>
    <property type="molecule type" value="Genomic_DNA"/>
</dbReference>
<evidence type="ECO:0000259" key="6">
    <source>
        <dbReference type="Pfam" id="PF08281"/>
    </source>
</evidence>
<dbReference type="Proteomes" id="UP000005143">
    <property type="component" value="Unassembled WGS sequence"/>
</dbReference>
<dbReference type="InterPro" id="IPR039425">
    <property type="entry name" value="RNA_pol_sigma-70-like"/>
</dbReference>
<dbReference type="PANTHER" id="PTHR43133">
    <property type="entry name" value="RNA POLYMERASE ECF-TYPE SIGMA FACTO"/>
    <property type="match status" value="1"/>
</dbReference>
<dbReference type="InterPro" id="IPR036388">
    <property type="entry name" value="WH-like_DNA-bd_sf"/>
</dbReference>
<dbReference type="OrthoDB" id="9803470at2"/>
<evidence type="ECO:0000256" key="2">
    <source>
        <dbReference type="ARBA" id="ARBA00023015"/>
    </source>
</evidence>
<dbReference type="InterPro" id="IPR014284">
    <property type="entry name" value="RNA_pol_sigma-70_dom"/>
</dbReference>
<evidence type="ECO:0000313" key="8">
    <source>
        <dbReference type="Proteomes" id="UP000005143"/>
    </source>
</evidence>
<evidence type="ECO:0000259" key="5">
    <source>
        <dbReference type="Pfam" id="PF04542"/>
    </source>
</evidence>
<evidence type="ECO:0000256" key="1">
    <source>
        <dbReference type="ARBA" id="ARBA00010641"/>
    </source>
</evidence>
<dbReference type="Pfam" id="PF04542">
    <property type="entry name" value="Sigma70_r2"/>
    <property type="match status" value="1"/>
</dbReference>
<evidence type="ECO:0000256" key="3">
    <source>
        <dbReference type="ARBA" id="ARBA00023082"/>
    </source>
</evidence>
<sequence>MSARPHRLDPDRVVEHLPRLYRAARAWTGSREQAEDLVQETCAQLLARPRLVRGDDLGYLLRALRNTMISGHRSSLRRPQTALLPDDLPASDRLGDPVAALAGHELRRAIAALPEAFRDAFVAVDVVGLSYDEAGRLLEVSAGTVASRLSRARDRLARELDGTSDDPGERRAE</sequence>
<dbReference type="Pfam" id="PF08281">
    <property type="entry name" value="Sigma70_r4_2"/>
    <property type="match status" value="1"/>
</dbReference>
<evidence type="ECO:0000256" key="4">
    <source>
        <dbReference type="ARBA" id="ARBA00023163"/>
    </source>
</evidence>
<feature type="domain" description="RNA polymerase sigma-70 region 2" evidence="5">
    <location>
        <begin position="14"/>
        <end position="75"/>
    </location>
</feature>
<dbReference type="InterPro" id="IPR013324">
    <property type="entry name" value="RNA_pol_sigma_r3/r4-like"/>
</dbReference>
<keyword evidence="2" id="KW-0805">Transcription regulation</keyword>
<proteinExistence type="inferred from homology"/>
<accession>H0E967</accession>
<comment type="similarity">
    <text evidence="1">Belongs to the sigma-70 factor family. ECF subfamily.</text>
</comment>
<dbReference type="AlphaFoldDB" id="H0E967"/>
<feature type="domain" description="RNA polymerase sigma factor 70 region 4 type 2" evidence="6">
    <location>
        <begin position="105"/>
        <end position="156"/>
    </location>
</feature>
<reference evidence="7 8" key="1">
    <citation type="journal article" date="2013" name="Biodegradation">
        <title>Quantitative proteomic analysis of ibuprofen-degrading Patulibacter sp. strain I11.</title>
        <authorList>
            <person name="Almeida B."/>
            <person name="Kjeldal H."/>
            <person name="Lolas I."/>
            <person name="Knudsen A.D."/>
            <person name="Carvalho G."/>
            <person name="Nielsen K.L."/>
            <person name="Barreto Crespo M.T."/>
            <person name="Stensballe A."/>
            <person name="Nielsen J.L."/>
        </authorList>
    </citation>
    <scope>NUCLEOTIDE SEQUENCE [LARGE SCALE GENOMIC DNA]</scope>
    <source>
        <strain evidence="7 8">I11</strain>
    </source>
</reference>
<name>H0E967_9ACTN</name>
<dbReference type="GO" id="GO:0006352">
    <property type="term" value="P:DNA-templated transcription initiation"/>
    <property type="evidence" value="ECO:0007669"/>
    <property type="project" value="InterPro"/>
</dbReference>
<dbReference type="Gene3D" id="1.10.1740.10">
    <property type="match status" value="1"/>
</dbReference>
<keyword evidence="8" id="KW-1185">Reference proteome</keyword>
<dbReference type="GO" id="GO:0003677">
    <property type="term" value="F:DNA binding"/>
    <property type="evidence" value="ECO:0007669"/>
    <property type="project" value="InterPro"/>
</dbReference>
<dbReference type="GO" id="GO:0016987">
    <property type="term" value="F:sigma factor activity"/>
    <property type="evidence" value="ECO:0007669"/>
    <property type="project" value="UniProtKB-KW"/>
</dbReference>
<dbReference type="InterPro" id="IPR013325">
    <property type="entry name" value="RNA_pol_sigma_r2"/>
</dbReference>
<organism evidence="7 8">
    <name type="scientific">Patulibacter medicamentivorans</name>
    <dbReference type="NCBI Taxonomy" id="1097667"/>
    <lineage>
        <taxon>Bacteria</taxon>
        <taxon>Bacillati</taxon>
        <taxon>Actinomycetota</taxon>
        <taxon>Thermoleophilia</taxon>
        <taxon>Solirubrobacterales</taxon>
        <taxon>Patulibacteraceae</taxon>
        <taxon>Patulibacter</taxon>
    </lineage>
</organism>